<accession>A0ACB0XPE3</accession>
<evidence type="ECO:0000313" key="1">
    <source>
        <dbReference type="EMBL" id="CAK5011193.1"/>
    </source>
</evidence>
<dbReference type="Proteomes" id="UP001497535">
    <property type="component" value="Unassembled WGS sequence"/>
</dbReference>
<evidence type="ECO:0000313" key="2">
    <source>
        <dbReference type="Proteomes" id="UP001497535"/>
    </source>
</evidence>
<organism evidence="1 2">
    <name type="scientific">Meloidogyne enterolobii</name>
    <name type="common">Root-knot nematode worm</name>
    <name type="synonym">Meloidogyne mayaguensis</name>
    <dbReference type="NCBI Taxonomy" id="390850"/>
    <lineage>
        <taxon>Eukaryota</taxon>
        <taxon>Metazoa</taxon>
        <taxon>Ecdysozoa</taxon>
        <taxon>Nematoda</taxon>
        <taxon>Chromadorea</taxon>
        <taxon>Rhabditida</taxon>
        <taxon>Tylenchina</taxon>
        <taxon>Tylenchomorpha</taxon>
        <taxon>Tylenchoidea</taxon>
        <taxon>Meloidogynidae</taxon>
        <taxon>Meloidogyninae</taxon>
        <taxon>Meloidogyne</taxon>
    </lineage>
</organism>
<protein>
    <submittedName>
        <fullName evidence="1">Uncharacterized protein</fullName>
    </submittedName>
</protein>
<reference evidence="1" key="1">
    <citation type="submission" date="2023-11" db="EMBL/GenBank/DDBJ databases">
        <authorList>
            <person name="Poullet M."/>
        </authorList>
    </citation>
    <scope>NUCLEOTIDE SEQUENCE</scope>
    <source>
        <strain evidence="1">E1834</strain>
    </source>
</reference>
<name>A0ACB0XPE3_MELEN</name>
<comment type="caution">
    <text evidence="1">The sequence shown here is derived from an EMBL/GenBank/DDBJ whole genome shotgun (WGS) entry which is preliminary data.</text>
</comment>
<dbReference type="EMBL" id="CAVMJV010000001">
    <property type="protein sequence ID" value="CAK5011193.1"/>
    <property type="molecule type" value="Genomic_DNA"/>
</dbReference>
<sequence length="68" mass="7845">MTRERNQSLPNPALESLYNLTNLSQFHETHASLFSQNIPDLFFYPSFLDIPQNPGIFSCKPIDPLYQS</sequence>
<gene>
    <name evidence="1" type="ORF">MENTE1834_LOCUS1831</name>
</gene>
<keyword evidence="2" id="KW-1185">Reference proteome</keyword>
<proteinExistence type="predicted"/>